<feature type="signal peptide" evidence="14">
    <location>
        <begin position="1"/>
        <end position="24"/>
    </location>
</feature>
<dbReference type="InterPro" id="IPR011583">
    <property type="entry name" value="Chitinase_II/V-like_cat"/>
</dbReference>
<feature type="transmembrane region" description="Helical" evidence="13">
    <location>
        <begin position="385"/>
        <end position="407"/>
    </location>
</feature>
<feature type="chain" id="PRO_5029590619" description="non-specific serine/threonine protein kinase" evidence="14">
    <location>
        <begin position="25"/>
        <end position="778"/>
    </location>
</feature>
<keyword evidence="18" id="KW-1185">Reference proteome</keyword>
<dbReference type="Gene3D" id="3.30.200.20">
    <property type="entry name" value="Phosphorylase Kinase, domain 1"/>
    <property type="match status" value="1"/>
</dbReference>
<keyword evidence="8" id="KW-1015">Disulfide bond</keyword>
<dbReference type="OMA" id="WVHVRSY"/>
<keyword evidence="6" id="KW-0418">Kinase</keyword>
<evidence type="ECO:0000256" key="6">
    <source>
        <dbReference type="ARBA" id="ARBA00022777"/>
    </source>
</evidence>
<dbReference type="SMART" id="SM00220">
    <property type="entry name" value="S_TKc"/>
    <property type="match status" value="1"/>
</dbReference>
<feature type="domain" description="GH18" evidence="16">
    <location>
        <begin position="27"/>
        <end position="379"/>
    </location>
</feature>
<keyword evidence="9" id="KW-0325">Glycoprotein</keyword>
<dbReference type="Proteomes" id="UP000594261">
    <property type="component" value="Chromosome 2"/>
</dbReference>
<dbReference type="SUPFAM" id="SSF54556">
    <property type="entry name" value="Chitinase insertion domain"/>
    <property type="match status" value="1"/>
</dbReference>
<evidence type="ECO:0000313" key="18">
    <source>
        <dbReference type="Proteomes" id="UP000594261"/>
    </source>
</evidence>
<evidence type="ECO:0000256" key="13">
    <source>
        <dbReference type="SAM" id="Phobius"/>
    </source>
</evidence>
<dbReference type="PROSITE" id="PS00108">
    <property type="entry name" value="PROTEIN_KINASE_ST"/>
    <property type="match status" value="1"/>
</dbReference>
<dbReference type="PANTHER" id="PTHR27002:SF559">
    <property type="entry name" value="CYSTEINE-RICH RLK (RECEPTOR-LIKE KINASE) PROTEIN"/>
    <property type="match status" value="1"/>
</dbReference>
<evidence type="ECO:0000256" key="5">
    <source>
        <dbReference type="ARBA" id="ARBA00022741"/>
    </source>
</evidence>
<reference evidence="18" key="1">
    <citation type="journal article" date="2016" name="G3 (Bethesda)">
        <title>First Draft Assembly and Annotation of the Genome of a California Endemic Oak Quercus lobata Nee (Fagaceae).</title>
        <authorList>
            <person name="Sork V.L."/>
            <person name="Fitz-Gibbon S.T."/>
            <person name="Puiu D."/>
            <person name="Crepeau M."/>
            <person name="Gugger P.F."/>
            <person name="Sherman R."/>
            <person name="Stevens K."/>
            <person name="Langley C.H."/>
            <person name="Pellegrini M."/>
            <person name="Salzberg S.L."/>
        </authorList>
    </citation>
    <scope>NUCLEOTIDE SEQUENCE [LARGE SCALE GENOMIC DNA]</scope>
    <source>
        <strain evidence="18">cv. SW786</strain>
    </source>
</reference>
<keyword evidence="4 14" id="KW-0732">Signal</keyword>
<keyword evidence="13" id="KW-1133">Transmembrane helix</keyword>
<dbReference type="GeneID" id="115977203"/>
<keyword evidence="2" id="KW-0723">Serine/threonine-protein kinase</keyword>
<dbReference type="InParanoid" id="A0A7N2L211"/>
<evidence type="ECO:0000256" key="14">
    <source>
        <dbReference type="SAM" id="SignalP"/>
    </source>
</evidence>
<evidence type="ECO:0000256" key="12">
    <source>
        <dbReference type="SAM" id="MobiDB-lite"/>
    </source>
</evidence>
<feature type="compositionally biased region" description="Polar residues" evidence="12">
    <location>
        <begin position="756"/>
        <end position="778"/>
    </location>
</feature>
<dbReference type="InterPro" id="IPR008271">
    <property type="entry name" value="Ser/Thr_kinase_AS"/>
</dbReference>
<evidence type="ECO:0000313" key="17">
    <source>
        <dbReference type="EnsemblPlants" id="QL02p091969:mrna"/>
    </source>
</evidence>
<keyword evidence="5" id="KW-0547">Nucleotide-binding</keyword>
<name>A0A7N2L211_QUELO</name>
<dbReference type="PROSITE" id="PS50011">
    <property type="entry name" value="PROTEIN_KINASE_DOM"/>
    <property type="match status" value="1"/>
</dbReference>
<dbReference type="GO" id="GO:0008061">
    <property type="term" value="F:chitin binding"/>
    <property type="evidence" value="ECO:0007669"/>
    <property type="project" value="InterPro"/>
</dbReference>
<dbReference type="Gene3D" id="3.20.20.80">
    <property type="entry name" value="Glycosidases"/>
    <property type="match status" value="1"/>
</dbReference>
<evidence type="ECO:0000256" key="3">
    <source>
        <dbReference type="ARBA" id="ARBA00022679"/>
    </source>
</evidence>
<evidence type="ECO:0000256" key="10">
    <source>
        <dbReference type="ARBA" id="ARBA00047899"/>
    </source>
</evidence>
<dbReference type="Pfam" id="PF00704">
    <property type="entry name" value="Glyco_hydro_18"/>
    <property type="match status" value="1"/>
</dbReference>
<comment type="catalytic activity">
    <reaction evidence="11">
        <text>L-seryl-[protein] + ATP = O-phospho-L-seryl-[protein] + ADP + H(+)</text>
        <dbReference type="Rhea" id="RHEA:17989"/>
        <dbReference type="Rhea" id="RHEA-COMP:9863"/>
        <dbReference type="Rhea" id="RHEA-COMP:11604"/>
        <dbReference type="ChEBI" id="CHEBI:15378"/>
        <dbReference type="ChEBI" id="CHEBI:29999"/>
        <dbReference type="ChEBI" id="CHEBI:30616"/>
        <dbReference type="ChEBI" id="CHEBI:83421"/>
        <dbReference type="ChEBI" id="CHEBI:456216"/>
        <dbReference type="EC" id="2.7.11.1"/>
    </reaction>
</comment>
<organism evidence="17 18">
    <name type="scientific">Quercus lobata</name>
    <name type="common">Valley oak</name>
    <dbReference type="NCBI Taxonomy" id="97700"/>
    <lineage>
        <taxon>Eukaryota</taxon>
        <taxon>Viridiplantae</taxon>
        <taxon>Streptophyta</taxon>
        <taxon>Embryophyta</taxon>
        <taxon>Tracheophyta</taxon>
        <taxon>Spermatophyta</taxon>
        <taxon>Magnoliopsida</taxon>
        <taxon>eudicotyledons</taxon>
        <taxon>Gunneridae</taxon>
        <taxon>Pentapetalae</taxon>
        <taxon>rosids</taxon>
        <taxon>fabids</taxon>
        <taxon>Fagales</taxon>
        <taxon>Fagaceae</taxon>
        <taxon>Quercus</taxon>
    </lineage>
</organism>
<dbReference type="GO" id="GO:0005975">
    <property type="term" value="P:carbohydrate metabolic process"/>
    <property type="evidence" value="ECO:0007669"/>
    <property type="project" value="InterPro"/>
</dbReference>
<evidence type="ECO:0000256" key="7">
    <source>
        <dbReference type="ARBA" id="ARBA00022840"/>
    </source>
</evidence>
<evidence type="ECO:0000256" key="2">
    <source>
        <dbReference type="ARBA" id="ARBA00022527"/>
    </source>
</evidence>
<evidence type="ECO:0000256" key="8">
    <source>
        <dbReference type="ARBA" id="ARBA00023157"/>
    </source>
</evidence>
<evidence type="ECO:0000256" key="4">
    <source>
        <dbReference type="ARBA" id="ARBA00022729"/>
    </source>
</evidence>
<reference evidence="17" key="2">
    <citation type="submission" date="2021-01" db="UniProtKB">
        <authorList>
            <consortium name="EnsemblPlants"/>
        </authorList>
    </citation>
    <scope>IDENTIFICATION</scope>
</reference>
<dbReference type="GO" id="GO:0005886">
    <property type="term" value="C:plasma membrane"/>
    <property type="evidence" value="ECO:0007669"/>
    <property type="project" value="TreeGrafter"/>
</dbReference>
<sequence>MDSKIIILLIFISILSYQLHCCTAQPWTKAGYWYAGSESPIPDINSALFTHLICGFANVSSTTYQLSIPPEQEQYFSSFTNIVKSKNPSVITLLSIWNGQATTAKSILGEKVNTSVLSSMLNQSSYRKSFIESSIKTARQYGFQGIDLFWLWPNTASDMTNMGILLDEWRAAVDSELRNSSESKLILTMALYYLPSFEFGGYPIGSIQRNMDWAHVVAYDYHLPLNEKFIHAHAVLYDPSSNVNTDYGIRGWLAKGFPPKKLVFGLPYHGYAWTLVNPKENAIGAPSSGRAETEDGSMSYKYIKTYIQSYNAKTIFNATFVMNYCIIGSTWINFDDVESIRAKISYAKQKNLRGYNVFQVSNDDNWMLSQAAQEEDNGPEKKRKLLLIIMLPTALIIIILAFMMYYIRDRVLKSKGMMILDNRSPSQPVNNTLDSENLDSNDPNPKALSLSTIKVATNDFSSANKLGEGGFGPVYKGILPRGQEIAVKRLSKTSTQGHEEFANEVALTARLQHINLVRVLGFCIEGDEKMLIYEYMPNKSLDLYLYDPIRQHVLDWRKRVHIIEGITQGLLYLQEYSNFTIIHRDLKASNILLDKDLNPKISDFGMAKLFGKDEHEANTDRIVGTYGYVPPEYVRKGVYSMKYDVYSFGVLLLQIISGKRNSCYYGTHETLTLLEYAYEKWIVGEGMDFIDPSLDDSSSSCKLITCLQVALLCVQENPVDRPTMLEVYSMLKNDIGAISTPKRPAFSTQIDEKVTGRSTSEQGSCSVYDSSISQISGR</sequence>
<proteinExistence type="predicted"/>
<dbReference type="InterPro" id="IPR001223">
    <property type="entry name" value="Glyco_hydro18_cat"/>
</dbReference>
<dbReference type="InterPro" id="IPR029070">
    <property type="entry name" value="Chitinase_insertion_sf"/>
</dbReference>
<dbReference type="Gene3D" id="1.10.510.10">
    <property type="entry name" value="Transferase(Phosphotransferase) domain 1"/>
    <property type="match status" value="1"/>
</dbReference>
<feature type="region of interest" description="Disordered" evidence="12">
    <location>
        <begin position="423"/>
        <end position="443"/>
    </location>
</feature>
<comment type="catalytic activity">
    <reaction evidence="10">
        <text>L-threonyl-[protein] + ATP = O-phospho-L-threonyl-[protein] + ADP + H(+)</text>
        <dbReference type="Rhea" id="RHEA:46608"/>
        <dbReference type="Rhea" id="RHEA-COMP:11060"/>
        <dbReference type="Rhea" id="RHEA-COMP:11605"/>
        <dbReference type="ChEBI" id="CHEBI:15378"/>
        <dbReference type="ChEBI" id="CHEBI:30013"/>
        <dbReference type="ChEBI" id="CHEBI:30616"/>
        <dbReference type="ChEBI" id="CHEBI:61977"/>
        <dbReference type="ChEBI" id="CHEBI:456216"/>
        <dbReference type="EC" id="2.7.11.1"/>
    </reaction>
</comment>
<dbReference type="SMART" id="SM00636">
    <property type="entry name" value="Glyco_18"/>
    <property type="match status" value="1"/>
</dbReference>
<dbReference type="Gramene" id="QL02p091969:mrna">
    <property type="protein sequence ID" value="QL02p091969:mrna"/>
    <property type="gene ID" value="QL02p091969"/>
</dbReference>
<keyword evidence="7" id="KW-0067">ATP-binding</keyword>
<evidence type="ECO:0000259" key="15">
    <source>
        <dbReference type="PROSITE" id="PS50011"/>
    </source>
</evidence>
<dbReference type="KEGG" id="qlo:115977203"/>
<dbReference type="GO" id="GO:0004674">
    <property type="term" value="F:protein serine/threonine kinase activity"/>
    <property type="evidence" value="ECO:0007669"/>
    <property type="project" value="UniProtKB-KW"/>
</dbReference>
<dbReference type="SUPFAM" id="SSF51445">
    <property type="entry name" value="(Trans)glycosidases"/>
    <property type="match status" value="1"/>
</dbReference>
<evidence type="ECO:0000256" key="11">
    <source>
        <dbReference type="ARBA" id="ARBA00048679"/>
    </source>
</evidence>
<keyword evidence="13" id="KW-0472">Membrane</keyword>
<evidence type="ECO:0000256" key="9">
    <source>
        <dbReference type="ARBA" id="ARBA00023180"/>
    </source>
</evidence>
<dbReference type="InterPro" id="IPR017853">
    <property type="entry name" value="GH"/>
</dbReference>
<gene>
    <name evidence="17" type="primary">LOC115977203</name>
</gene>
<dbReference type="Gene3D" id="3.10.50.10">
    <property type="match status" value="1"/>
</dbReference>
<dbReference type="FunFam" id="3.30.200.20:FF:000195">
    <property type="entry name" value="G-type lectin S-receptor-like serine/threonine-protein kinase"/>
    <property type="match status" value="1"/>
</dbReference>
<keyword evidence="3" id="KW-0808">Transferase</keyword>
<feature type="domain" description="Protein kinase" evidence="15">
    <location>
        <begin position="460"/>
        <end position="746"/>
    </location>
</feature>
<dbReference type="PANTHER" id="PTHR27002">
    <property type="entry name" value="RECEPTOR-LIKE SERINE/THREONINE-PROTEIN KINASE SD1-8"/>
    <property type="match status" value="1"/>
</dbReference>
<keyword evidence="13" id="KW-0812">Transmembrane</keyword>
<dbReference type="SUPFAM" id="SSF56112">
    <property type="entry name" value="Protein kinase-like (PK-like)"/>
    <property type="match status" value="1"/>
</dbReference>
<dbReference type="FunFam" id="1.10.510.10:FF:001964">
    <property type="entry name" value="Uncharacterized protein"/>
    <property type="match status" value="1"/>
</dbReference>
<dbReference type="PROSITE" id="PS51910">
    <property type="entry name" value="GH18_2"/>
    <property type="match status" value="1"/>
</dbReference>
<dbReference type="InterPro" id="IPR011009">
    <property type="entry name" value="Kinase-like_dom_sf"/>
</dbReference>
<evidence type="ECO:0000259" key="16">
    <source>
        <dbReference type="PROSITE" id="PS51910"/>
    </source>
</evidence>
<evidence type="ECO:0000256" key="1">
    <source>
        <dbReference type="ARBA" id="ARBA00012513"/>
    </source>
</evidence>
<accession>A0A7N2L211</accession>
<dbReference type="CDD" id="cd14066">
    <property type="entry name" value="STKc_IRAK"/>
    <property type="match status" value="1"/>
</dbReference>
<dbReference type="OrthoDB" id="73875at2759"/>
<dbReference type="InterPro" id="IPR000719">
    <property type="entry name" value="Prot_kinase_dom"/>
</dbReference>
<dbReference type="EC" id="2.7.11.1" evidence="1"/>
<dbReference type="EnsemblPlants" id="QL02p091969:mrna">
    <property type="protein sequence ID" value="QL02p091969:mrna"/>
    <property type="gene ID" value="QL02p091969"/>
</dbReference>
<feature type="region of interest" description="Disordered" evidence="12">
    <location>
        <begin position="751"/>
        <end position="778"/>
    </location>
</feature>
<dbReference type="AlphaFoldDB" id="A0A7N2L211"/>
<dbReference type="GO" id="GO:0005524">
    <property type="term" value="F:ATP binding"/>
    <property type="evidence" value="ECO:0007669"/>
    <property type="project" value="UniProtKB-KW"/>
</dbReference>
<dbReference type="CDD" id="cd02879">
    <property type="entry name" value="GH18_plant_chitinase_class_V"/>
    <property type="match status" value="1"/>
</dbReference>
<dbReference type="FunFam" id="3.10.50.10:FF:000015">
    <property type="entry name" value="Chitotriosidase-1"/>
    <property type="match status" value="1"/>
</dbReference>
<dbReference type="Pfam" id="PF00069">
    <property type="entry name" value="Pkinase"/>
    <property type="match status" value="1"/>
</dbReference>
<dbReference type="RefSeq" id="XP_030954772.1">
    <property type="nucleotide sequence ID" value="XM_031098912.1"/>
</dbReference>
<protein>
    <recommendedName>
        <fullName evidence="1">non-specific serine/threonine protein kinase</fullName>
        <ecNumber evidence="1">2.7.11.1</ecNumber>
    </recommendedName>
</protein>